<protein>
    <submittedName>
        <fullName evidence="1">Zinc ribbon domain-containing protein</fullName>
    </submittedName>
</protein>
<dbReference type="RefSeq" id="WP_009682473.1">
    <property type="nucleotide sequence ID" value="NZ_CP039372.1"/>
</dbReference>
<proteinExistence type="predicted"/>
<sequence>MDTTAPIVLYVYRCEACGHAGQLQLPESAPEVTTACASCGSEVQAEWDGGVELASNEHD</sequence>
<evidence type="ECO:0000313" key="1">
    <source>
        <dbReference type="EMBL" id="QCI15610.1"/>
    </source>
</evidence>
<dbReference type="AlphaFoldDB" id="A0A177YDR8"/>
<name>A0A177YDR8_PSEPU</name>
<accession>A0A177YDR8</accession>
<dbReference type="EMBL" id="CP039372">
    <property type="protein sequence ID" value="QCI15610.1"/>
    <property type="molecule type" value="Genomic_DNA"/>
</dbReference>
<reference evidence="2" key="1">
    <citation type="submission" date="2019-04" db="EMBL/GenBank/DDBJ databases">
        <title>Genome sequence of Pseudomonas putida 1290, an auxin catabolizing strain.</title>
        <authorList>
            <person name="Laird T.S."/>
            <person name="Leveau J.H.J."/>
        </authorList>
    </citation>
    <scope>NUCLEOTIDE SEQUENCE [LARGE SCALE GENOMIC DNA]</scope>
    <source>
        <strain evidence="2">1290</strain>
        <plasmid evidence="2">ppp1290</plasmid>
    </source>
</reference>
<dbReference type="OrthoDB" id="6902671at2"/>
<organism evidence="1 2">
    <name type="scientific">Pseudomonas putida</name>
    <name type="common">Arthrobacter siderocapsulatus</name>
    <dbReference type="NCBI Taxonomy" id="303"/>
    <lineage>
        <taxon>Bacteria</taxon>
        <taxon>Pseudomonadati</taxon>
        <taxon>Pseudomonadota</taxon>
        <taxon>Gammaproteobacteria</taxon>
        <taxon>Pseudomonadales</taxon>
        <taxon>Pseudomonadaceae</taxon>
        <taxon>Pseudomonas</taxon>
    </lineage>
</organism>
<geneLocation type="plasmid" evidence="2">
    <name>ppp1290</name>
</geneLocation>
<gene>
    <name evidence="1" type="ORF">E6B08_30230</name>
</gene>
<keyword evidence="1" id="KW-0614">Plasmid</keyword>
<evidence type="ECO:0000313" key="2">
    <source>
        <dbReference type="Proteomes" id="UP000298551"/>
    </source>
</evidence>
<dbReference type="Proteomes" id="UP000298551">
    <property type="component" value="Plasmid pPp1290"/>
</dbReference>